<dbReference type="PANTHER" id="PTHR42928:SF5">
    <property type="entry name" value="BLR1237 PROTEIN"/>
    <property type="match status" value="1"/>
</dbReference>
<organism evidence="2 3">
    <name type="scientific">Verticiella sediminum</name>
    <dbReference type="NCBI Taxonomy" id="1247510"/>
    <lineage>
        <taxon>Bacteria</taxon>
        <taxon>Pseudomonadati</taxon>
        <taxon>Pseudomonadota</taxon>
        <taxon>Betaproteobacteria</taxon>
        <taxon>Burkholderiales</taxon>
        <taxon>Alcaligenaceae</taxon>
        <taxon>Verticiella</taxon>
    </lineage>
</organism>
<evidence type="ECO:0000313" key="2">
    <source>
        <dbReference type="EMBL" id="TSH94236.1"/>
    </source>
</evidence>
<dbReference type="AlphaFoldDB" id="A0A556AMX4"/>
<dbReference type="PIRSF" id="PIRSF017082">
    <property type="entry name" value="YflP"/>
    <property type="match status" value="1"/>
</dbReference>
<name>A0A556AMX4_9BURK</name>
<dbReference type="PANTHER" id="PTHR42928">
    <property type="entry name" value="TRICARBOXYLATE-BINDING PROTEIN"/>
    <property type="match status" value="1"/>
</dbReference>
<gene>
    <name evidence="2" type="ORF">FOZ76_12910</name>
</gene>
<comment type="similarity">
    <text evidence="1">Belongs to the UPF0065 (bug) family.</text>
</comment>
<dbReference type="InterPro" id="IPR042100">
    <property type="entry name" value="Bug_dom1"/>
</dbReference>
<comment type="caution">
    <text evidence="2">The sequence shown here is derived from an EMBL/GenBank/DDBJ whole genome shotgun (WGS) entry which is preliminary data.</text>
</comment>
<evidence type="ECO:0000313" key="3">
    <source>
        <dbReference type="Proteomes" id="UP000318405"/>
    </source>
</evidence>
<proteinExistence type="inferred from homology"/>
<sequence>MVPAHAADARPDAWPEKPMKFVVPYPPGGPLDVMARLLAEEVRDPLGQPTIIENRPGAGGNIGVGAVARSAPDGYTLVMGAVATFAINPWLFDNLPYDPIKDFTPITLVASVPNVLVVSPAFAKAHDIHTLDDLIRYAKANPGKLSYGSGGNGSAGHLAGELLKARSGIDAVHIPYGGAAPAQAALLGDQVHFMFDNLASAAPQIAAKALVPLAVTTTERAASLPDVPTVAQTLPGYDLGTWFGVFVPAGTPEPVVQRLSETYMAALKRPETRERLAQMGSDAQPNTPAEFADMVQKELAKYKEVVELSGTRL</sequence>
<dbReference type="OrthoDB" id="8678477at2"/>
<reference evidence="2 3" key="1">
    <citation type="submission" date="2019-07" db="EMBL/GenBank/DDBJ databases">
        <title>Qingshengfaniella alkalisoli gen. nov., sp. nov., isolated from saline soil.</title>
        <authorList>
            <person name="Xu L."/>
            <person name="Huang X.-X."/>
            <person name="Sun J.-Q."/>
        </authorList>
    </citation>
    <scope>NUCLEOTIDE SEQUENCE [LARGE SCALE GENOMIC DNA]</scope>
    <source>
        <strain evidence="2 3">DSM 27279</strain>
    </source>
</reference>
<keyword evidence="3" id="KW-1185">Reference proteome</keyword>
<dbReference type="CDD" id="cd13578">
    <property type="entry name" value="PBP2_Bug27"/>
    <property type="match status" value="1"/>
</dbReference>
<dbReference type="Proteomes" id="UP000318405">
    <property type="component" value="Unassembled WGS sequence"/>
</dbReference>
<dbReference type="InterPro" id="IPR005064">
    <property type="entry name" value="BUG"/>
</dbReference>
<evidence type="ECO:0000256" key="1">
    <source>
        <dbReference type="ARBA" id="ARBA00006987"/>
    </source>
</evidence>
<protein>
    <submittedName>
        <fullName evidence="2">Tripartite tricarboxylate transporter substrate binding protein</fullName>
    </submittedName>
</protein>
<dbReference type="Pfam" id="PF03401">
    <property type="entry name" value="TctC"/>
    <property type="match status" value="1"/>
</dbReference>
<dbReference type="Gene3D" id="3.40.190.150">
    <property type="entry name" value="Bordetella uptake gene, domain 1"/>
    <property type="match status" value="1"/>
</dbReference>
<dbReference type="EMBL" id="VLTJ01000025">
    <property type="protein sequence ID" value="TSH94236.1"/>
    <property type="molecule type" value="Genomic_DNA"/>
</dbReference>
<dbReference type="Gene3D" id="3.40.190.10">
    <property type="entry name" value="Periplasmic binding protein-like II"/>
    <property type="match status" value="1"/>
</dbReference>
<dbReference type="SUPFAM" id="SSF53850">
    <property type="entry name" value="Periplasmic binding protein-like II"/>
    <property type="match status" value="1"/>
</dbReference>
<accession>A0A556AMX4</accession>